<organism evidence="3 4">
    <name type="scientific">Peteryoungia desertarenae</name>
    <dbReference type="NCBI Taxonomy" id="1813451"/>
    <lineage>
        <taxon>Bacteria</taxon>
        <taxon>Pseudomonadati</taxon>
        <taxon>Pseudomonadota</taxon>
        <taxon>Alphaproteobacteria</taxon>
        <taxon>Hyphomicrobiales</taxon>
        <taxon>Rhizobiaceae</taxon>
        <taxon>Peteryoungia</taxon>
    </lineage>
</organism>
<dbReference type="PANTHER" id="PTHR37549:SF1">
    <property type="entry name" value="LIPOPROTEIN LPRI"/>
    <property type="match status" value="1"/>
</dbReference>
<sequence>MKPTSTLTFASALAVFMLLSAGPAATASFDCRAADLSEAEVTICENSTLNDKDVEMATTYSLIGGLLPEGERQTLEQDQRVWLARLDACETNADCIAAAYAERMADLRTVYERIRAR</sequence>
<feature type="signal peptide" evidence="1">
    <location>
        <begin position="1"/>
        <end position="27"/>
    </location>
</feature>
<evidence type="ECO:0000259" key="2">
    <source>
        <dbReference type="Pfam" id="PF07007"/>
    </source>
</evidence>
<keyword evidence="1" id="KW-0732">Signal</keyword>
<dbReference type="InterPro" id="IPR009739">
    <property type="entry name" value="LprI-like_N"/>
</dbReference>
<dbReference type="Pfam" id="PF07007">
    <property type="entry name" value="LprI"/>
    <property type="match status" value="1"/>
</dbReference>
<gene>
    <name evidence="3" type="ORF">FE840_012200</name>
</gene>
<evidence type="ECO:0000313" key="3">
    <source>
        <dbReference type="EMBL" id="QLF70240.1"/>
    </source>
</evidence>
<keyword evidence="4" id="KW-1185">Reference proteome</keyword>
<evidence type="ECO:0000256" key="1">
    <source>
        <dbReference type="SAM" id="SignalP"/>
    </source>
</evidence>
<dbReference type="RefSeq" id="WP_138289002.1">
    <property type="nucleotide sequence ID" value="NZ_CP058350.1"/>
</dbReference>
<reference evidence="3 4" key="1">
    <citation type="submission" date="2020-06" db="EMBL/GenBank/DDBJ databases">
        <title>Genome sequence of Rhizobium sp strain ADMK78.</title>
        <authorList>
            <person name="Rahi P."/>
        </authorList>
    </citation>
    <scope>NUCLEOTIDE SEQUENCE [LARGE SCALE GENOMIC DNA]</scope>
    <source>
        <strain evidence="3 4">ADMK78</strain>
    </source>
</reference>
<feature type="chain" id="PRO_5045462404" description="Lysozyme inhibitor LprI-like N-terminal domain-containing protein" evidence="1">
    <location>
        <begin position="28"/>
        <end position="117"/>
    </location>
</feature>
<dbReference type="PANTHER" id="PTHR37549">
    <property type="entry name" value="LIPOPROTEIN LPRI"/>
    <property type="match status" value="1"/>
</dbReference>
<accession>A0ABX6QQ25</accession>
<proteinExistence type="predicted"/>
<dbReference type="EMBL" id="CP058350">
    <property type="protein sequence ID" value="QLF70240.1"/>
    <property type="molecule type" value="Genomic_DNA"/>
</dbReference>
<protein>
    <recommendedName>
        <fullName evidence="2">Lysozyme inhibitor LprI-like N-terminal domain-containing protein</fullName>
    </recommendedName>
</protein>
<evidence type="ECO:0000313" key="4">
    <source>
        <dbReference type="Proteomes" id="UP000308530"/>
    </source>
</evidence>
<feature type="domain" description="Lysozyme inhibitor LprI-like N-terminal" evidence="2">
    <location>
        <begin position="31"/>
        <end position="107"/>
    </location>
</feature>
<dbReference type="InterPro" id="IPR052755">
    <property type="entry name" value="Lysozyme_Inhibitor_LprI"/>
</dbReference>
<name>A0ABX6QQ25_9HYPH</name>
<dbReference type="Proteomes" id="UP000308530">
    <property type="component" value="Chromosome"/>
</dbReference>